<reference evidence="5 6" key="1">
    <citation type="submission" date="2021-02" db="EMBL/GenBank/DDBJ databases">
        <authorList>
            <person name="Park J.-S."/>
        </authorList>
    </citation>
    <scope>NUCLEOTIDE SEQUENCE [LARGE SCALE GENOMIC DNA]</scope>
    <source>
        <strain evidence="5 6">188UL20-2</strain>
    </source>
</reference>
<name>A0ABS2HGB4_9VIBR</name>
<dbReference type="Gene3D" id="3.90.226.10">
    <property type="entry name" value="2-enoyl-CoA Hydratase, Chain A, domain 1"/>
    <property type="match status" value="1"/>
</dbReference>
<dbReference type="RefSeq" id="WP_205157700.1">
    <property type="nucleotide sequence ID" value="NZ_JAFEUM010000002.1"/>
</dbReference>
<evidence type="ECO:0000313" key="6">
    <source>
        <dbReference type="Proteomes" id="UP000809621"/>
    </source>
</evidence>
<keyword evidence="3" id="KW-0456">Lyase</keyword>
<dbReference type="InterPro" id="IPR001753">
    <property type="entry name" value="Enoyl-CoA_hydra/iso"/>
</dbReference>
<organism evidence="5 6">
    <name type="scientific">Vibrio ulleungensis</name>
    <dbReference type="NCBI Taxonomy" id="2807619"/>
    <lineage>
        <taxon>Bacteria</taxon>
        <taxon>Pseudomonadati</taxon>
        <taxon>Pseudomonadota</taxon>
        <taxon>Gammaproteobacteria</taxon>
        <taxon>Vibrionales</taxon>
        <taxon>Vibrionaceae</taxon>
        <taxon>Vibrio</taxon>
    </lineage>
</organism>
<evidence type="ECO:0000256" key="4">
    <source>
        <dbReference type="RuleBase" id="RU003707"/>
    </source>
</evidence>
<dbReference type="CDD" id="cd06558">
    <property type="entry name" value="crotonase-like"/>
    <property type="match status" value="1"/>
</dbReference>
<dbReference type="Gene3D" id="1.10.12.10">
    <property type="entry name" value="Lyase 2-enoyl-coa Hydratase, Chain A, domain 2"/>
    <property type="match status" value="1"/>
</dbReference>
<evidence type="ECO:0000256" key="3">
    <source>
        <dbReference type="ARBA" id="ARBA00023239"/>
    </source>
</evidence>
<comment type="similarity">
    <text evidence="1 4">Belongs to the enoyl-CoA hydratase/isomerase family.</text>
</comment>
<dbReference type="EMBL" id="JAFEUM010000002">
    <property type="protein sequence ID" value="MBM7036099.1"/>
    <property type="molecule type" value="Genomic_DNA"/>
</dbReference>
<sequence length="264" mass="29012">MTQVYYQRQHNAGVITLNHAPANAYDINFQLQFSHAIEEANNDPMTNAVIIRSGLAKFFCAGADIKVFQTNTPEQNQTMVDLARRNLDALENSDKIYIAQLEGHTMGGGLEIALACDVRFATTASFLIGMSEIKLGLIPGNGGTQRLTRSIGVTRAMDLLLGGDNIASQKAYQLGLINTLIDQTDDHQALERYCLEYANKLSDGPSQAIAATKRCIYASVDKTIEDGLAMERNLADKLARSEDAKEGFLAFVQKRSPNYRQSET</sequence>
<dbReference type="PANTHER" id="PTHR11941">
    <property type="entry name" value="ENOYL-COA HYDRATASE-RELATED"/>
    <property type="match status" value="1"/>
</dbReference>
<dbReference type="InterPro" id="IPR029045">
    <property type="entry name" value="ClpP/crotonase-like_dom_sf"/>
</dbReference>
<dbReference type="SUPFAM" id="SSF52096">
    <property type="entry name" value="ClpP/crotonase"/>
    <property type="match status" value="1"/>
</dbReference>
<protein>
    <submittedName>
        <fullName evidence="5">Enoyl-CoA hydratase/isomerase family protein</fullName>
    </submittedName>
</protein>
<evidence type="ECO:0000256" key="2">
    <source>
        <dbReference type="ARBA" id="ARBA00023235"/>
    </source>
</evidence>
<dbReference type="Pfam" id="PF00378">
    <property type="entry name" value="ECH_1"/>
    <property type="match status" value="1"/>
</dbReference>
<dbReference type="PANTHER" id="PTHR11941:SF54">
    <property type="entry name" value="ENOYL-COA HYDRATASE, MITOCHONDRIAL"/>
    <property type="match status" value="1"/>
</dbReference>
<evidence type="ECO:0000313" key="5">
    <source>
        <dbReference type="EMBL" id="MBM7036099.1"/>
    </source>
</evidence>
<dbReference type="PROSITE" id="PS00166">
    <property type="entry name" value="ENOYL_COA_HYDRATASE"/>
    <property type="match status" value="1"/>
</dbReference>
<gene>
    <name evidence="5" type="ORF">JQC93_06710</name>
</gene>
<dbReference type="InterPro" id="IPR014748">
    <property type="entry name" value="Enoyl-CoA_hydra_C"/>
</dbReference>
<dbReference type="Proteomes" id="UP000809621">
    <property type="component" value="Unassembled WGS sequence"/>
</dbReference>
<keyword evidence="2" id="KW-0413">Isomerase</keyword>
<proteinExistence type="inferred from homology"/>
<accession>A0ABS2HGB4</accession>
<dbReference type="InterPro" id="IPR018376">
    <property type="entry name" value="Enoyl-CoA_hyd/isom_CS"/>
</dbReference>
<keyword evidence="6" id="KW-1185">Reference proteome</keyword>
<comment type="caution">
    <text evidence="5">The sequence shown here is derived from an EMBL/GenBank/DDBJ whole genome shotgun (WGS) entry which is preliminary data.</text>
</comment>
<evidence type="ECO:0000256" key="1">
    <source>
        <dbReference type="ARBA" id="ARBA00005254"/>
    </source>
</evidence>